<feature type="transmembrane region" description="Helical" evidence="7">
    <location>
        <begin position="317"/>
        <end position="347"/>
    </location>
</feature>
<feature type="transmembrane region" description="Helical" evidence="7">
    <location>
        <begin position="652"/>
        <end position="670"/>
    </location>
</feature>
<sequence>MPHSTPATAPAPTPAPTPAPPRGLFRIGEASARHPYRVLAMWLLAVVAAAVANVLAGGTFNDDIDLSGTQSHTGAELLTASDPAAGGSGGKVVFHVESGSLQADAPQIQAAVSELGTLPHVLSASDPFSATAPTVSPDGRTAYTTVQFDVRPKTLGEDYVSDLDDAVAEVRDAGVQVEYGGALDELTRPGEGHAGEVVGLIVALIVLLVGFGSLFGAVLPLVTAIVSTVLGLSILGLVAAVVTLGTASPTLALMVGLGVGIDYALFLATRYRQLLLDGEDPVRAAGRAVATKGHAVLVAAGTVAVALLGLYASGISFIGGLGFAAVFTVATAAAGAVTLVPAAFGVLGRRIDRWSVRKPVAEASEPHGMWHRYAAAVVRRPWPAFVAGMLVLAVLTVPMFSMRLGHIDNGADPSSFTDKRAYDLISEGFGPGANGPLTVVVDVTGAITPPQQLAQTLQADLTGTADVARVSPIRPSQDGKLLIGTVIPTTSPQDEATSDLYDTLLNTTLPTALADTGAKGYLTGTTASQFDFQEVLVDRLPIIIGVVVLTAFLLILASFRSLLLAIKAAVLNLLSIAAAYGVLVAVFQWGWGSSLFGLEQTVPIEAYVPMMMFAIVFGLSMDYEVFLLSAVHEHYAKTGDDTASVREGLATTGRVITSAALIMISVFLAFTTSHVVVIKMLAVGLAVSVLIDAGIVRMLLVPAAMALFGRRTWWMPRWMDRVLPKISAEGHDVPSEAPTNPAPAPAAAVTSGGAN</sequence>
<comment type="caution">
    <text evidence="9">The sequence shown here is derived from an EMBL/GenBank/DDBJ whole genome shotgun (WGS) entry which is preliminary data.</text>
</comment>
<evidence type="ECO:0000256" key="3">
    <source>
        <dbReference type="ARBA" id="ARBA00022692"/>
    </source>
</evidence>
<keyword evidence="5 7" id="KW-0472">Membrane</keyword>
<feature type="transmembrane region" description="Helical" evidence="7">
    <location>
        <begin position="251"/>
        <end position="268"/>
    </location>
</feature>
<feature type="compositionally biased region" description="Low complexity" evidence="6">
    <location>
        <begin position="735"/>
        <end position="755"/>
    </location>
</feature>
<dbReference type="GO" id="GO:0005886">
    <property type="term" value="C:plasma membrane"/>
    <property type="evidence" value="ECO:0007669"/>
    <property type="project" value="UniProtKB-SubCell"/>
</dbReference>
<comment type="subcellular location">
    <subcellularLocation>
        <location evidence="1">Cell membrane</location>
        <topology evidence="1">Multi-pass membrane protein</topology>
    </subcellularLocation>
</comment>
<feature type="domain" description="SSD" evidence="8">
    <location>
        <begin position="540"/>
        <end position="692"/>
    </location>
</feature>
<evidence type="ECO:0000256" key="2">
    <source>
        <dbReference type="ARBA" id="ARBA00022475"/>
    </source>
</evidence>
<dbReference type="Pfam" id="PF03176">
    <property type="entry name" value="MMPL"/>
    <property type="match status" value="2"/>
</dbReference>
<evidence type="ECO:0000256" key="5">
    <source>
        <dbReference type="ARBA" id="ARBA00023136"/>
    </source>
</evidence>
<keyword evidence="4 7" id="KW-1133">Transmembrane helix</keyword>
<evidence type="ECO:0000256" key="1">
    <source>
        <dbReference type="ARBA" id="ARBA00004651"/>
    </source>
</evidence>
<dbReference type="PROSITE" id="PS50156">
    <property type="entry name" value="SSD"/>
    <property type="match status" value="1"/>
</dbReference>
<feature type="region of interest" description="Disordered" evidence="6">
    <location>
        <begin position="730"/>
        <end position="755"/>
    </location>
</feature>
<feature type="transmembrane region" description="Helical" evidence="7">
    <location>
        <begin position="382"/>
        <end position="400"/>
    </location>
</feature>
<dbReference type="SUPFAM" id="SSF82866">
    <property type="entry name" value="Multidrug efflux transporter AcrB transmembrane domain"/>
    <property type="match status" value="2"/>
</dbReference>
<organism evidence="9 10">
    <name type="scientific">Quadrisphaera granulorum</name>
    <dbReference type="NCBI Taxonomy" id="317664"/>
    <lineage>
        <taxon>Bacteria</taxon>
        <taxon>Bacillati</taxon>
        <taxon>Actinomycetota</taxon>
        <taxon>Actinomycetes</taxon>
        <taxon>Kineosporiales</taxon>
        <taxon>Kineosporiaceae</taxon>
        <taxon>Quadrisphaera</taxon>
    </lineage>
</organism>
<name>A0A316A8J9_9ACTN</name>
<feature type="transmembrane region" description="Helical" evidence="7">
    <location>
        <begin position="225"/>
        <end position="245"/>
    </location>
</feature>
<protein>
    <submittedName>
        <fullName evidence="9">RND superfamily putative drug exporter</fullName>
    </submittedName>
</protein>
<dbReference type="PANTHER" id="PTHR33406">
    <property type="entry name" value="MEMBRANE PROTEIN MJ1562-RELATED"/>
    <property type="match status" value="1"/>
</dbReference>
<feature type="transmembrane region" description="Helical" evidence="7">
    <location>
        <begin position="676"/>
        <end position="709"/>
    </location>
</feature>
<dbReference type="RefSeq" id="WP_211319400.1">
    <property type="nucleotide sequence ID" value="NZ_QGDQ01000010.1"/>
</dbReference>
<reference evidence="9 10" key="1">
    <citation type="submission" date="2018-03" db="EMBL/GenBank/DDBJ databases">
        <title>Genomic Encyclopedia of Archaeal and Bacterial Type Strains, Phase II (KMG-II): from individual species to whole genera.</title>
        <authorList>
            <person name="Goeker M."/>
        </authorList>
    </citation>
    <scope>NUCLEOTIDE SEQUENCE [LARGE SCALE GENOMIC DNA]</scope>
    <source>
        <strain evidence="9 10">DSM 44889</strain>
    </source>
</reference>
<keyword evidence="3 7" id="KW-0812">Transmembrane</keyword>
<evidence type="ECO:0000313" key="10">
    <source>
        <dbReference type="Proteomes" id="UP000245469"/>
    </source>
</evidence>
<feature type="compositionally biased region" description="Pro residues" evidence="6">
    <location>
        <begin position="9"/>
        <end position="21"/>
    </location>
</feature>
<feature type="transmembrane region" description="Helical" evidence="7">
    <location>
        <begin position="611"/>
        <end position="631"/>
    </location>
</feature>
<feature type="transmembrane region" description="Helical" evidence="7">
    <location>
        <begin position="540"/>
        <end position="559"/>
    </location>
</feature>
<keyword evidence="2" id="KW-1003">Cell membrane</keyword>
<evidence type="ECO:0000256" key="4">
    <source>
        <dbReference type="ARBA" id="ARBA00022989"/>
    </source>
</evidence>
<dbReference type="Proteomes" id="UP000245469">
    <property type="component" value="Unassembled WGS sequence"/>
</dbReference>
<dbReference type="AlphaFoldDB" id="A0A316A8J9"/>
<feature type="transmembrane region" description="Helical" evidence="7">
    <location>
        <begin position="289"/>
        <end position="311"/>
    </location>
</feature>
<evidence type="ECO:0000256" key="6">
    <source>
        <dbReference type="SAM" id="MobiDB-lite"/>
    </source>
</evidence>
<dbReference type="InterPro" id="IPR004869">
    <property type="entry name" value="MMPL_dom"/>
</dbReference>
<dbReference type="InterPro" id="IPR050545">
    <property type="entry name" value="Mycobact_MmpL"/>
</dbReference>
<feature type="transmembrane region" description="Helical" evidence="7">
    <location>
        <begin position="36"/>
        <end position="56"/>
    </location>
</feature>
<accession>A0A316A8J9</accession>
<evidence type="ECO:0000313" key="9">
    <source>
        <dbReference type="EMBL" id="PWJ53769.1"/>
    </source>
</evidence>
<dbReference type="Gene3D" id="1.20.1640.10">
    <property type="entry name" value="Multidrug efflux transporter AcrB transmembrane domain"/>
    <property type="match status" value="2"/>
</dbReference>
<dbReference type="InterPro" id="IPR000731">
    <property type="entry name" value="SSD"/>
</dbReference>
<feature type="region of interest" description="Disordered" evidence="6">
    <location>
        <begin position="1"/>
        <end position="23"/>
    </location>
</feature>
<feature type="transmembrane region" description="Helical" evidence="7">
    <location>
        <begin position="571"/>
        <end position="591"/>
    </location>
</feature>
<evidence type="ECO:0000256" key="7">
    <source>
        <dbReference type="SAM" id="Phobius"/>
    </source>
</evidence>
<evidence type="ECO:0000259" key="8">
    <source>
        <dbReference type="PROSITE" id="PS50156"/>
    </source>
</evidence>
<gene>
    <name evidence="9" type="ORF">BXY45_11012</name>
</gene>
<dbReference type="PANTHER" id="PTHR33406:SF13">
    <property type="entry name" value="MEMBRANE PROTEIN YDFJ"/>
    <property type="match status" value="1"/>
</dbReference>
<keyword evidence="10" id="KW-1185">Reference proteome</keyword>
<proteinExistence type="predicted"/>
<feature type="transmembrane region" description="Helical" evidence="7">
    <location>
        <begin position="197"/>
        <end position="218"/>
    </location>
</feature>
<dbReference type="EMBL" id="QGDQ01000010">
    <property type="protein sequence ID" value="PWJ53769.1"/>
    <property type="molecule type" value="Genomic_DNA"/>
</dbReference>